<accession>A0A563W4U0</accession>
<gene>
    <name evidence="1" type="ORF">H1P_850017</name>
</gene>
<dbReference type="Proteomes" id="UP000320055">
    <property type="component" value="Unassembled WGS sequence"/>
</dbReference>
<dbReference type="Gene3D" id="3.10.20.480">
    <property type="entry name" value="Antirestriction protein ArdA, domain 1"/>
    <property type="match status" value="1"/>
</dbReference>
<dbReference type="EMBL" id="CAACVJ010000693">
    <property type="protein sequence ID" value="VEP18660.1"/>
    <property type="molecule type" value="Genomic_DNA"/>
</dbReference>
<sequence length="174" mass="19684">MTDEKISIFVADLAAYNNGILHGIWIDATIGEDGIREEIQAMLEASPLEDGRAEEYSIHDYEGFGSLCIHEYESIAQVAAWAHFLEEHGAALGSAVLAYYDDIDEAQTALEDRYCGEFESVTEYAENLITDCYEIPAYLEGYIDYEKWGRDIELGGDIITFELGFREVHIFHSY</sequence>
<proteinExistence type="predicted"/>
<dbReference type="Gene3D" id="1.10.10.1190">
    <property type="entry name" value="Antirestriction protein ArdA, domain 3"/>
    <property type="match status" value="1"/>
</dbReference>
<name>A0A563W4U0_9CYAN</name>
<protein>
    <submittedName>
        <fullName evidence="1">Antirestriction protein</fullName>
    </submittedName>
</protein>
<dbReference type="InterPro" id="IPR041895">
    <property type="entry name" value="ArdA_dom1"/>
</dbReference>
<evidence type="ECO:0000313" key="1">
    <source>
        <dbReference type="EMBL" id="VEP18660.1"/>
    </source>
</evidence>
<keyword evidence="2" id="KW-1185">Reference proteome</keyword>
<dbReference type="InterPro" id="IPR041893">
    <property type="entry name" value="ArdA_dom3"/>
</dbReference>
<dbReference type="InterPro" id="IPR009899">
    <property type="entry name" value="ArdA"/>
</dbReference>
<organism evidence="1 2">
    <name type="scientific">Hyella patelloides LEGE 07179</name>
    <dbReference type="NCBI Taxonomy" id="945734"/>
    <lineage>
        <taxon>Bacteria</taxon>
        <taxon>Bacillati</taxon>
        <taxon>Cyanobacteriota</taxon>
        <taxon>Cyanophyceae</taxon>
        <taxon>Pleurocapsales</taxon>
        <taxon>Hyellaceae</taxon>
        <taxon>Hyella</taxon>
    </lineage>
</organism>
<dbReference type="OrthoDB" id="944647at2"/>
<evidence type="ECO:0000313" key="2">
    <source>
        <dbReference type="Proteomes" id="UP000320055"/>
    </source>
</evidence>
<dbReference type="Pfam" id="PF07275">
    <property type="entry name" value="ArdA"/>
    <property type="match status" value="1"/>
</dbReference>
<dbReference type="AlphaFoldDB" id="A0A563W4U0"/>
<reference evidence="1 2" key="1">
    <citation type="submission" date="2019-01" db="EMBL/GenBank/DDBJ databases">
        <authorList>
            <person name="Brito A."/>
        </authorList>
    </citation>
    <scope>NUCLEOTIDE SEQUENCE [LARGE SCALE GENOMIC DNA]</scope>
    <source>
        <strain evidence="1">1</strain>
    </source>
</reference>
<dbReference type="RefSeq" id="WP_144868091.1">
    <property type="nucleotide sequence ID" value="NZ_LR213843.1"/>
</dbReference>